<feature type="region of interest" description="Disordered" evidence="1">
    <location>
        <begin position="391"/>
        <end position="416"/>
    </location>
</feature>
<feature type="compositionally biased region" description="Polar residues" evidence="1">
    <location>
        <begin position="407"/>
        <end position="416"/>
    </location>
</feature>
<dbReference type="EMBL" id="ML978321">
    <property type="protein sequence ID" value="KAF2023840.1"/>
    <property type="molecule type" value="Genomic_DNA"/>
</dbReference>
<dbReference type="PANTHER" id="PTHR35179:SF1">
    <property type="entry name" value="INTEGRAL MEMBRANE PROTEIN"/>
    <property type="match status" value="1"/>
</dbReference>
<organism evidence="3 4">
    <name type="scientific">Setomelanomma holmii</name>
    <dbReference type="NCBI Taxonomy" id="210430"/>
    <lineage>
        <taxon>Eukaryota</taxon>
        <taxon>Fungi</taxon>
        <taxon>Dikarya</taxon>
        <taxon>Ascomycota</taxon>
        <taxon>Pezizomycotina</taxon>
        <taxon>Dothideomycetes</taxon>
        <taxon>Pleosporomycetidae</taxon>
        <taxon>Pleosporales</taxon>
        <taxon>Pleosporineae</taxon>
        <taxon>Phaeosphaeriaceae</taxon>
        <taxon>Setomelanomma</taxon>
    </lineage>
</organism>
<accession>A0A9P4GYH8</accession>
<dbReference type="PANTHER" id="PTHR35179">
    <property type="entry name" value="PROTEIN CBG02620"/>
    <property type="match status" value="1"/>
</dbReference>
<name>A0A9P4GYH8_9PLEO</name>
<keyword evidence="2" id="KW-0472">Membrane</keyword>
<sequence>MSPIHSWGPFIRREGYVIQPLPQADYIAATIVFILSGLFACSTAYAAFEQTRRSRRPWISGYIWMIWLEWASCLTPAIISMLHLLRVIRPSFYFFAACLLLWVVQTQCLLQIIINRICIILSDRKKGQRLMVATATAMSLINISVWCIWISARLQISAQWIHINNIWDRIEKVLYLLIDLYLNFFFIKTVKENLIKNGLQKYDRLVRFNQGMIVVSLLMDIVIIAAMSIPNGFVYALFHPLAYLVKLNIEMSMARLIKKIALGSNNPHSGTIFPSSNSSTEKTSAVTKLSEWAAKQGIHIRGALHGDRQVSEIQGGVIKRTEEFTISSVPKTDIELQSQNYVGSKSAHVTVDRVDGTKGVVFGEPEDTRDAKDVWTSRTKEVMSDEEALIKPQPALLPTRRSEDSSATHSMASTNR</sequence>
<feature type="transmembrane region" description="Helical" evidence="2">
    <location>
        <begin position="211"/>
        <end position="227"/>
    </location>
</feature>
<feature type="transmembrane region" description="Helical" evidence="2">
    <location>
        <begin position="60"/>
        <end position="85"/>
    </location>
</feature>
<dbReference type="AlphaFoldDB" id="A0A9P4GYH8"/>
<feature type="transmembrane region" description="Helical" evidence="2">
    <location>
        <begin position="26"/>
        <end position="48"/>
    </location>
</feature>
<keyword evidence="2" id="KW-1133">Transmembrane helix</keyword>
<reference evidence="3" key="1">
    <citation type="journal article" date="2020" name="Stud. Mycol.">
        <title>101 Dothideomycetes genomes: a test case for predicting lifestyles and emergence of pathogens.</title>
        <authorList>
            <person name="Haridas S."/>
            <person name="Albert R."/>
            <person name="Binder M."/>
            <person name="Bloem J."/>
            <person name="Labutti K."/>
            <person name="Salamov A."/>
            <person name="Andreopoulos B."/>
            <person name="Baker S."/>
            <person name="Barry K."/>
            <person name="Bills G."/>
            <person name="Bluhm B."/>
            <person name="Cannon C."/>
            <person name="Castanera R."/>
            <person name="Culley D."/>
            <person name="Daum C."/>
            <person name="Ezra D."/>
            <person name="Gonzalez J."/>
            <person name="Henrissat B."/>
            <person name="Kuo A."/>
            <person name="Liang C."/>
            <person name="Lipzen A."/>
            <person name="Lutzoni F."/>
            <person name="Magnuson J."/>
            <person name="Mondo S."/>
            <person name="Nolan M."/>
            <person name="Ohm R."/>
            <person name="Pangilinan J."/>
            <person name="Park H.-J."/>
            <person name="Ramirez L."/>
            <person name="Alfaro M."/>
            <person name="Sun H."/>
            <person name="Tritt A."/>
            <person name="Yoshinaga Y."/>
            <person name="Zwiers L.-H."/>
            <person name="Turgeon B."/>
            <person name="Goodwin S."/>
            <person name="Spatafora J."/>
            <person name="Crous P."/>
            <person name="Grigoriev I."/>
        </authorList>
    </citation>
    <scope>NUCLEOTIDE SEQUENCE</scope>
    <source>
        <strain evidence="3">CBS 110217</strain>
    </source>
</reference>
<evidence type="ECO:0000313" key="4">
    <source>
        <dbReference type="Proteomes" id="UP000799777"/>
    </source>
</evidence>
<feature type="transmembrane region" description="Helical" evidence="2">
    <location>
        <begin position="130"/>
        <end position="152"/>
    </location>
</feature>
<protein>
    <submittedName>
        <fullName evidence="3">Uncharacterized protein</fullName>
    </submittedName>
</protein>
<feature type="transmembrane region" description="Helical" evidence="2">
    <location>
        <begin position="91"/>
        <end position="118"/>
    </location>
</feature>
<evidence type="ECO:0000256" key="2">
    <source>
        <dbReference type="SAM" id="Phobius"/>
    </source>
</evidence>
<proteinExistence type="predicted"/>
<dbReference type="OrthoDB" id="3205825at2759"/>
<keyword evidence="2" id="KW-0812">Transmembrane</keyword>
<gene>
    <name evidence="3" type="ORF">EK21DRAFT_105066</name>
</gene>
<feature type="transmembrane region" description="Helical" evidence="2">
    <location>
        <begin position="172"/>
        <end position="190"/>
    </location>
</feature>
<evidence type="ECO:0000313" key="3">
    <source>
        <dbReference type="EMBL" id="KAF2023840.1"/>
    </source>
</evidence>
<comment type="caution">
    <text evidence="3">The sequence shown here is derived from an EMBL/GenBank/DDBJ whole genome shotgun (WGS) entry which is preliminary data.</text>
</comment>
<dbReference type="Proteomes" id="UP000799777">
    <property type="component" value="Unassembled WGS sequence"/>
</dbReference>
<evidence type="ECO:0000256" key="1">
    <source>
        <dbReference type="SAM" id="MobiDB-lite"/>
    </source>
</evidence>
<keyword evidence="4" id="KW-1185">Reference proteome</keyword>